<dbReference type="PRINTS" id="PR00032">
    <property type="entry name" value="HTHARAC"/>
</dbReference>
<keyword evidence="3" id="KW-0804">Transcription</keyword>
<dbReference type="SUPFAM" id="SSF46689">
    <property type="entry name" value="Homeodomain-like"/>
    <property type="match status" value="1"/>
</dbReference>
<evidence type="ECO:0000259" key="4">
    <source>
        <dbReference type="PROSITE" id="PS01124"/>
    </source>
</evidence>
<organism evidence="5 6">
    <name type="scientific">Pseudobacter ginsenosidimutans</name>
    <dbReference type="NCBI Taxonomy" id="661488"/>
    <lineage>
        <taxon>Bacteria</taxon>
        <taxon>Pseudomonadati</taxon>
        <taxon>Bacteroidota</taxon>
        <taxon>Chitinophagia</taxon>
        <taxon>Chitinophagales</taxon>
        <taxon>Chitinophagaceae</taxon>
        <taxon>Pseudobacter</taxon>
    </lineage>
</organism>
<dbReference type="InterPro" id="IPR009057">
    <property type="entry name" value="Homeodomain-like_sf"/>
</dbReference>
<evidence type="ECO:0000256" key="1">
    <source>
        <dbReference type="ARBA" id="ARBA00023015"/>
    </source>
</evidence>
<dbReference type="RefSeq" id="WP_207234192.1">
    <property type="nucleotide sequence ID" value="NZ_SGXA01000001.1"/>
</dbReference>
<proteinExistence type="predicted"/>
<protein>
    <submittedName>
        <fullName evidence="5">Helix-turn-helix protein</fullName>
    </submittedName>
</protein>
<dbReference type="Pfam" id="PF12833">
    <property type="entry name" value="HTH_18"/>
    <property type="match status" value="1"/>
</dbReference>
<dbReference type="SMART" id="SM00342">
    <property type="entry name" value="HTH_ARAC"/>
    <property type="match status" value="1"/>
</dbReference>
<evidence type="ECO:0000313" key="5">
    <source>
        <dbReference type="EMBL" id="RZS75217.1"/>
    </source>
</evidence>
<dbReference type="PROSITE" id="PS01124">
    <property type="entry name" value="HTH_ARAC_FAMILY_2"/>
    <property type="match status" value="1"/>
</dbReference>
<dbReference type="InterPro" id="IPR020449">
    <property type="entry name" value="Tscrpt_reg_AraC-type_HTH"/>
</dbReference>
<dbReference type="PANTHER" id="PTHR43280">
    <property type="entry name" value="ARAC-FAMILY TRANSCRIPTIONAL REGULATOR"/>
    <property type="match status" value="1"/>
</dbReference>
<keyword evidence="2" id="KW-0238">DNA-binding</keyword>
<dbReference type="GO" id="GO:0043565">
    <property type="term" value="F:sequence-specific DNA binding"/>
    <property type="evidence" value="ECO:0007669"/>
    <property type="project" value="InterPro"/>
</dbReference>
<reference evidence="5 6" key="1">
    <citation type="submission" date="2019-02" db="EMBL/GenBank/DDBJ databases">
        <title>Genomic Encyclopedia of Type Strains, Phase IV (KMG-IV): sequencing the most valuable type-strain genomes for metagenomic binning, comparative biology and taxonomic classification.</title>
        <authorList>
            <person name="Goeker M."/>
        </authorList>
    </citation>
    <scope>NUCLEOTIDE SEQUENCE [LARGE SCALE GENOMIC DNA]</scope>
    <source>
        <strain evidence="5 6">DSM 18116</strain>
    </source>
</reference>
<keyword evidence="1" id="KW-0805">Transcription regulation</keyword>
<dbReference type="Gene3D" id="1.10.10.60">
    <property type="entry name" value="Homeodomain-like"/>
    <property type="match status" value="1"/>
</dbReference>
<dbReference type="PANTHER" id="PTHR43280:SF32">
    <property type="entry name" value="TRANSCRIPTIONAL REGULATORY PROTEIN"/>
    <property type="match status" value="1"/>
</dbReference>
<dbReference type="InterPro" id="IPR018060">
    <property type="entry name" value="HTH_AraC"/>
</dbReference>
<gene>
    <name evidence="5" type="ORF">EV199_1079</name>
</gene>
<dbReference type="AlphaFoldDB" id="A0A4Q7N0U1"/>
<comment type="caution">
    <text evidence="5">The sequence shown here is derived from an EMBL/GenBank/DDBJ whole genome shotgun (WGS) entry which is preliminary data.</text>
</comment>
<dbReference type="GO" id="GO:0003700">
    <property type="term" value="F:DNA-binding transcription factor activity"/>
    <property type="evidence" value="ECO:0007669"/>
    <property type="project" value="InterPro"/>
</dbReference>
<feature type="domain" description="HTH araC/xylS-type" evidence="4">
    <location>
        <begin position="193"/>
        <end position="298"/>
    </location>
</feature>
<dbReference type="Proteomes" id="UP000293874">
    <property type="component" value="Unassembled WGS sequence"/>
</dbReference>
<name>A0A4Q7N0U1_9BACT</name>
<dbReference type="EMBL" id="SGXA01000001">
    <property type="protein sequence ID" value="RZS75217.1"/>
    <property type="molecule type" value="Genomic_DNA"/>
</dbReference>
<evidence type="ECO:0000256" key="2">
    <source>
        <dbReference type="ARBA" id="ARBA00023125"/>
    </source>
</evidence>
<sequence length="300" mass="34692">MNAPYRIKSITEGHRIAGLEKPHHPLISIVDVSKFTNSSNVTAVIFDFYTVSIKRGCNNLFYGQQKYDFDEGLMAFMAPGQILRGEEGGLPPNLQGWMLFIHPDFLWNTPLAKKIKQYEYFSYSTNEALFLSDKEETIMNGIIDNIRYEYNANIDKFSQDVIIAQLELLFTYAQRFYERQFITRKVTNHQILSRLEMLLSEYFNSNDLISKGLPTVQFVSDSLNISPSYLRSLLKTLTGQSTQQHIHDKLIEKAKEKLSTTELSVSEIAYELGFEHLQSFSKLFRAKTKQTPSEFRQSFN</sequence>
<evidence type="ECO:0000313" key="6">
    <source>
        <dbReference type="Proteomes" id="UP000293874"/>
    </source>
</evidence>
<accession>A0A4Q7N0U1</accession>
<keyword evidence="6" id="KW-1185">Reference proteome</keyword>
<evidence type="ECO:0000256" key="3">
    <source>
        <dbReference type="ARBA" id="ARBA00023163"/>
    </source>
</evidence>